<gene>
    <name evidence="1" type="ORF">ILUMI_17747</name>
</gene>
<organism evidence="1 2">
    <name type="scientific">Ignelater luminosus</name>
    <name type="common">Cucubano</name>
    <name type="synonym">Pyrophorus luminosus</name>
    <dbReference type="NCBI Taxonomy" id="2038154"/>
    <lineage>
        <taxon>Eukaryota</taxon>
        <taxon>Metazoa</taxon>
        <taxon>Ecdysozoa</taxon>
        <taxon>Arthropoda</taxon>
        <taxon>Hexapoda</taxon>
        <taxon>Insecta</taxon>
        <taxon>Pterygota</taxon>
        <taxon>Neoptera</taxon>
        <taxon>Endopterygota</taxon>
        <taxon>Coleoptera</taxon>
        <taxon>Polyphaga</taxon>
        <taxon>Elateriformia</taxon>
        <taxon>Elateroidea</taxon>
        <taxon>Elateridae</taxon>
        <taxon>Agrypninae</taxon>
        <taxon>Pyrophorini</taxon>
        <taxon>Ignelater</taxon>
    </lineage>
</organism>
<name>A0A8K0CMQ2_IGNLU</name>
<dbReference type="Proteomes" id="UP000801492">
    <property type="component" value="Unassembled WGS sequence"/>
</dbReference>
<keyword evidence="2" id="KW-1185">Reference proteome</keyword>
<accession>A0A8K0CMQ2</accession>
<sequence>MLTREFRTKVSIYGTLIQFDSLKQEEESVREWYVKVKNIASECGFGDSLEAWVLDKVRGQVPSRVSGYKRSFVEEFEEVNKVQKFEKGRPRFEKVKQSQKKTEQEGASNTAAGLSCIPFSVYKKYFHAVELESTGVLIKVYHGPVVSPKGQIEVKIKIGEIEKSSKLLVVKGATKSLLSRDMFTHFGLSLNNKNEIFLNDVKIAADIRLAKQTVGKKTRSSTI</sequence>
<protein>
    <submittedName>
        <fullName evidence="1">Uncharacterized protein</fullName>
    </submittedName>
</protein>
<reference evidence="1" key="1">
    <citation type="submission" date="2019-08" db="EMBL/GenBank/DDBJ databases">
        <title>The genome of the North American firefly Photinus pyralis.</title>
        <authorList>
            <consortium name="Photinus pyralis genome working group"/>
            <person name="Fallon T.R."/>
            <person name="Sander Lower S.E."/>
            <person name="Weng J.-K."/>
        </authorList>
    </citation>
    <scope>NUCLEOTIDE SEQUENCE</scope>
    <source>
        <strain evidence="1">TRF0915ILg1</strain>
        <tissue evidence="1">Whole body</tissue>
    </source>
</reference>
<evidence type="ECO:0000313" key="1">
    <source>
        <dbReference type="EMBL" id="KAF2888426.1"/>
    </source>
</evidence>
<proteinExistence type="predicted"/>
<evidence type="ECO:0000313" key="2">
    <source>
        <dbReference type="Proteomes" id="UP000801492"/>
    </source>
</evidence>
<dbReference type="EMBL" id="VTPC01077336">
    <property type="protein sequence ID" value="KAF2888426.1"/>
    <property type="molecule type" value="Genomic_DNA"/>
</dbReference>
<dbReference type="AlphaFoldDB" id="A0A8K0CMQ2"/>
<comment type="caution">
    <text evidence="1">The sequence shown here is derived from an EMBL/GenBank/DDBJ whole genome shotgun (WGS) entry which is preliminary data.</text>
</comment>